<feature type="domain" description="Transcriptional repressor PaaX-like central Cas2-like" evidence="1">
    <location>
        <begin position="92"/>
        <end position="153"/>
    </location>
</feature>
<name>A0A1F6V232_9BACT</name>
<dbReference type="Proteomes" id="UP000178985">
    <property type="component" value="Unassembled WGS sequence"/>
</dbReference>
<evidence type="ECO:0000313" key="3">
    <source>
        <dbReference type="Proteomes" id="UP000178985"/>
    </source>
</evidence>
<dbReference type="AlphaFoldDB" id="A0A1F6V232"/>
<evidence type="ECO:0000259" key="1">
    <source>
        <dbReference type="Pfam" id="PF20803"/>
    </source>
</evidence>
<reference evidence="2 3" key="1">
    <citation type="journal article" date="2016" name="Nat. Commun.">
        <title>Thousands of microbial genomes shed light on interconnected biogeochemical processes in an aquifer system.</title>
        <authorList>
            <person name="Anantharaman K."/>
            <person name="Brown C.T."/>
            <person name="Hug L.A."/>
            <person name="Sharon I."/>
            <person name="Castelle C.J."/>
            <person name="Probst A.J."/>
            <person name="Thomas B.C."/>
            <person name="Singh A."/>
            <person name="Wilkins M.J."/>
            <person name="Karaoz U."/>
            <person name="Brodie E.L."/>
            <person name="Williams K.H."/>
            <person name="Hubbard S.S."/>
            <person name="Banfield J.F."/>
        </authorList>
    </citation>
    <scope>NUCLEOTIDE SEQUENCE [LARGE SCALE GENOMIC DNA]</scope>
</reference>
<dbReference type="Gene3D" id="1.10.10.10">
    <property type="entry name" value="Winged helix-like DNA-binding domain superfamily/Winged helix DNA-binding domain"/>
    <property type="match status" value="1"/>
</dbReference>
<evidence type="ECO:0000313" key="2">
    <source>
        <dbReference type="EMBL" id="OGI63668.1"/>
    </source>
</evidence>
<proteinExistence type="predicted"/>
<dbReference type="InterPro" id="IPR048846">
    <property type="entry name" value="PaaX-like_central"/>
</dbReference>
<dbReference type="InterPro" id="IPR036388">
    <property type="entry name" value="WH-like_DNA-bd_sf"/>
</dbReference>
<dbReference type="Pfam" id="PF20803">
    <property type="entry name" value="PaaX_M"/>
    <property type="match status" value="1"/>
</dbReference>
<gene>
    <name evidence="2" type="ORF">A2733_00160</name>
</gene>
<comment type="caution">
    <text evidence="2">The sequence shown here is derived from an EMBL/GenBank/DDBJ whole genome shotgun (WGS) entry which is preliminary data.</text>
</comment>
<sequence>MSLIYEILKELGESSLNYKGVKVNLFGIPKFKSYKRNTVSGSLAYLGKKGFIEKHEESFIITRKGREYVKRKYDSLKQFDFKFKPDAPKNLMVMYDVPEVQKAEREWLRWHLKKFNYKMIQKSVWVGPSPLPKEFLDYLKKIKIGGSFKTFKLAKLTKDYDNYDFKK</sequence>
<organism evidence="2 3">
    <name type="scientific">Candidatus Nomurabacteria bacterium RIFCSPHIGHO2_01_FULL_40_20</name>
    <dbReference type="NCBI Taxonomy" id="1801738"/>
    <lineage>
        <taxon>Bacteria</taxon>
        <taxon>Candidatus Nomuraibacteriota</taxon>
    </lineage>
</organism>
<dbReference type="EMBL" id="MFTO01000014">
    <property type="protein sequence ID" value="OGI63668.1"/>
    <property type="molecule type" value="Genomic_DNA"/>
</dbReference>
<accession>A0A1F6V232</accession>
<protein>
    <recommendedName>
        <fullName evidence="1">Transcriptional repressor PaaX-like central Cas2-like domain-containing protein</fullName>
    </recommendedName>
</protein>